<name>A0A0L0P2N3_CANAR</name>
<evidence type="ECO:0000313" key="1">
    <source>
        <dbReference type="EMBL" id="KNE00296.1"/>
    </source>
</evidence>
<comment type="caution">
    <text evidence="1">The sequence shown here is derived from an EMBL/GenBank/DDBJ whole genome shotgun (WGS) entry which is preliminary data.</text>
</comment>
<reference evidence="2" key="1">
    <citation type="journal article" date="2015" name="BMC Genomics">
        <title>Draft genome of a commonly misdiagnosed multidrug resistant pathogen Candida auris.</title>
        <authorList>
            <person name="Chatterjee S."/>
            <person name="Alampalli S.V."/>
            <person name="Nageshan R.K."/>
            <person name="Chettiar S.T."/>
            <person name="Joshi S."/>
            <person name="Tatu U.S."/>
        </authorList>
    </citation>
    <scope>NUCLEOTIDE SEQUENCE [LARGE SCALE GENOMIC DNA]</scope>
    <source>
        <strain evidence="2">6684</strain>
    </source>
</reference>
<gene>
    <name evidence="1" type="ORF">QG37_02846</name>
</gene>
<sequence>MQGINTWKLKQVGFEKLVTESDDKFRMAVGLLLKRTRYRGNC</sequence>
<evidence type="ECO:0000313" key="2">
    <source>
        <dbReference type="Proteomes" id="UP000037122"/>
    </source>
</evidence>
<accession>A0A0L0P2N3</accession>
<protein>
    <submittedName>
        <fullName evidence="1">Uncharacterized protein</fullName>
    </submittedName>
</protein>
<dbReference type="VEuPathDB" id="FungiDB:QG37_02846"/>
<proteinExistence type="predicted"/>
<organism evidence="1 2">
    <name type="scientific">Candidozyma auris</name>
    <name type="common">Yeast</name>
    <name type="synonym">Candida auris</name>
    <dbReference type="NCBI Taxonomy" id="498019"/>
    <lineage>
        <taxon>Eukaryota</taxon>
        <taxon>Fungi</taxon>
        <taxon>Dikarya</taxon>
        <taxon>Ascomycota</taxon>
        <taxon>Saccharomycotina</taxon>
        <taxon>Pichiomycetes</taxon>
        <taxon>Metschnikowiaceae</taxon>
        <taxon>Candidozyma</taxon>
    </lineage>
</organism>
<dbReference type="EMBL" id="LGST01000019">
    <property type="protein sequence ID" value="KNE00296.1"/>
    <property type="molecule type" value="Genomic_DNA"/>
</dbReference>
<dbReference type="Proteomes" id="UP000037122">
    <property type="component" value="Unassembled WGS sequence"/>
</dbReference>
<dbReference type="AlphaFoldDB" id="A0A0L0P2N3"/>